<sequence length="66" mass="7172">MVSGFGKPLMFVRGMRKQSVVSDEDEAELVKRAPHARVEHIAEAGHSVQGDTPLELAALIRDFAGL</sequence>
<evidence type="ECO:0000313" key="1">
    <source>
        <dbReference type="EMBL" id="CAB4617531.1"/>
    </source>
</evidence>
<dbReference type="InterPro" id="IPR029058">
    <property type="entry name" value="AB_hydrolase_fold"/>
</dbReference>
<protein>
    <submittedName>
        <fullName evidence="1">Unannotated protein</fullName>
    </submittedName>
</protein>
<proteinExistence type="predicted"/>
<dbReference type="AlphaFoldDB" id="A0A6J6HTY7"/>
<name>A0A6J6HTY7_9ZZZZ</name>
<dbReference type="Gene3D" id="3.40.50.1820">
    <property type="entry name" value="alpha/beta hydrolase"/>
    <property type="match status" value="1"/>
</dbReference>
<dbReference type="SUPFAM" id="SSF53474">
    <property type="entry name" value="alpha/beta-Hydrolases"/>
    <property type="match status" value="1"/>
</dbReference>
<accession>A0A6J6HTY7</accession>
<gene>
    <name evidence="1" type="ORF">UFOPK1889_00659</name>
</gene>
<organism evidence="1">
    <name type="scientific">freshwater metagenome</name>
    <dbReference type="NCBI Taxonomy" id="449393"/>
    <lineage>
        <taxon>unclassified sequences</taxon>
        <taxon>metagenomes</taxon>
        <taxon>ecological metagenomes</taxon>
    </lineage>
</organism>
<reference evidence="1" key="1">
    <citation type="submission" date="2020-05" db="EMBL/GenBank/DDBJ databases">
        <authorList>
            <person name="Chiriac C."/>
            <person name="Salcher M."/>
            <person name="Ghai R."/>
            <person name="Kavagutti S V."/>
        </authorList>
    </citation>
    <scope>NUCLEOTIDE SEQUENCE</scope>
</reference>
<dbReference type="EMBL" id="CAEZUZ010000092">
    <property type="protein sequence ID" value="CAB4617531.1"/>
    <property type="molecule type" value="Genomic_DNA"/>
</dbReference>